<dbReference type="PANTHER" id="PTHR43840">
    <property type="entry name" value="MITOCHONDRIAL METAL TRANSPORTER 1-RELATED"/>
    <property type="match status" value="1"/>
</dbReference>
<feature type="transmembrane region" description="Helical" evidence="7">
    <location>
        <begin position="73"/>
        <end position="90"/>
    </location>
</feature>
<evidence type="ECO:0000313" key="10">
    <source>
        <dbReference type="EMBL" id="MEY9468324.1"/>
    </source>
</evidence>
<feature type="transmembrane region" description="Helical" evidence="7">
    <location>
        <begin position="144"/>
        <end position="161"/>
    </location>
</feature>
<dbReference type="PANTHER" id="PTHR43840:SF15">
    <property type="entry name" value="MITOCHONDRIAL METAL TRANSPORTER 1-RELATED"/>
    <property type="match status" value="1"/>
</dbReference>
<feature type="transmembrane region" description="Helical" evidence="7">
    <location>
        <begin position="111"/>
        <end position="132"/>
    </location>
</feature>
<organism evidence="10 11">
    <name type="scientific">Bradyrhizobium yuanmingense</name>
    <dbReference type="NCBI Taxonomy" id="108015"/>
    <lineage>
        <taxon>Bacteria</taxon>
        <taxon>Pseudomonadati</taxon>
        <taxon>Pseudomonadota</taxon>
        <taxon>Alphaproteobacteria</taxon>
        <taxon>Hyphomicrobiales</taxon>
        <taxon>Nitrobacteraceae</taxon>
        <taxon>Bradyrhizobium</taxon>
    </lineage>
</organism>
<feature type="transmembrane region" description="Helical" evidence="7">
    <location>
        <begin position="42"/>
        <end position="67"/>
    </location>
</feature>
<dbReference type="InterPro" id="IPR002524">
    <property type="entry name" value="Cation_efflux"/>
</dbReference>
<feature type="domain" description="Cation efflux protein cytoplasmic" evidence="9">
    <location>
        <begin position="334"/>
        <end position="395"/>
    </location>
</feature>
<evidence type="ECO:0000256" key="7">
    <source>
        <dbReference type="SAM" id="Phobius"/>
    </source>
</evidence>
<dbReference type="Pfam" id="PF16916">
    <property type="entry name" value="ZT_dimer"/>
    <property type="match status" value="3"/>
</dbReference>
<protein>
    <submittedName>
        <fullName evidence="10">Cation diffusion facilitator family transporter</fullName>
    </submittedName>
</protein>
<dbReference type="SUPFAM" id="SSF160240">
    <property type="entry name" value="Cation efflux protein cytoplasmic domain-like"/>
    <property type="match status" value="3"/>
</dbReference>
<evidence type="ECO:0000256" key="1">
    <source>
        <dbReference type="ARBA" id="ARBA00004141"/>
    </source>
</evidence>
<dbReference type="Pfam" id="PF01545">
    <property type="entry name" value="Cation_efflux"/>
    <property type="match status" value="1"/>
</dbReference>
<dbReference type="InterPro" id="IPR027470">
    <property type="entry name" value="Cation_efflux_CTD"/>
</dbReference>
<reference evidence="10 11" key="1">
    <citation type="submission" date="2024-07" db="EMBL/GenBank/DDBJ databases">
        <title>Genomic Encyclopedia of Type Strains, Phase V (KMG-V): Genome sequencing to study the core and pangenomes of soil and plant-associated prokaryotes.</title>
        <authorList>
            <person name="Whitman W."/>
        </authorList>
    </citation>
    <scope>NUCLEOTIDE SEQUENCE [LARGE SCALE GENOMIC DNA]</scope>
    <source>
        <strain evidence="10 11">USDA 222</strain>
    </source>
</reference>
<dbReference type="InterPro" id="IPR027469">
    <property type="entry name" value="Cation_efflux_TMD_sf"/>
</dbReference>
<dbReference type="SUPFAM" id="SSF161111">
    <property type="entry name" value="Cation efflux protein transmembrane domain-like"/>
    <property type="match status" value="1"/>
</dbReference>
<evidence type="ECO:0000256" key="4">
    <source>
        <dbReference type="ARBA" id="ARBA00022692"/>
    </source>
</evidence>
<keyword evidence="4 7" id="KW-0812">Transmembrane</keyword>
<dbReference type="EMBL" id="JBGBZN010000002">
    <property type="protein sequence ID" value="MEY9468324.1"/>
    <property type="molecule type" value="Genomic_DNA"/>
</dbReference>
<dbReference type="InterPro" id="IPR058533">
    <property type="entry name" value="Cation_efflux_TM"/>
</dbReference>
<proteinExistence type="inferred from homology"/>
<name>A0ABV4GAE9_9BRAD</name>
<dbReference type="Gene3D" id="1.20.1510.10">
    <property type="entry name" value="Cation efflux protein transmembrane domain"/>
    <property type="match status" value="1"/>
</dbReference>
<evidence type="ECO:0000256" key="6">
    <source>
        <dbReference type="ARBA" id="ARBA00023136"/>
    </source>
</evidence>
<dbReference type="Proteomes" id="UP001565474">
    <property type="component" value="Unassembled WGS sequence"/>
</dbReference>
<dbReference type="InterPro" id="IPR050291">
    <property type="entry name" value="CDF_Transporter"/>
</dbReference>
<evidence type="ECO:0000256" key="3">
    <source>
        <dbReference type="ARBA" id="ARBA00022448"/>
    </source>
</evidence>
<feature type="transmembrane region" description="Helical" evidence="7">
    <location>
        <begin position="212"/>
        <end position="229"/>
    </location>
</feature>
<gene>
    <name evidence="10" type="ORF">ABH992_000723</name>
</gene>
<keyword evidence="3" id="KW-0813">Transport</keyword>
<feature type="transmembrane region" description="Helical" evidence="7">
    <location>
        <begin position="182"/>
        <end position="206"/>
    </location>
</feature>
<keyword evidence="6 7" id="KW-0472">Membrane</keyword>
<evidence type="ECO:0000259" key="9">
    <source>
        <dbReference type="Pfam" id="PF16916"/>
    </source>
</evidence>
<accession>A0ABV4GAE9</accession>
<comment type="similarity">
    <text evidence="2">Belongs to the cation diffusion facilitator (CDF) transporter (TC 2.A.4) family.</text>
</comment>
<evidence type="ECO:0000256" key="2">
    <source>
        <dbReference type="ARBA" id="ARBA00008114"/>
    </source>
</evidence>
<feature type="domain" description="Cation efflux protein cytoplasmic" evidence="9">
    <location>
        <begin position="244"/>
        <end position="311"/>
    </location>
</feature>
<comment type="subcellular location">
    <subcellularLocation>
        <location evidence="1">Membrane</location>
        <topology evidence="1">Multi-pass membrane protein</topology>
    </subcellularLocation>
</comment>
<dbReference type="NCBIfam" id="TIGR01297">
    <property type="entry name" value="CDF"/>
    <property type="match status" value="1"/>
</dbReference>
<keyword evidence="11" id="KW-1185">Reference proteome</keyword>
<keyword evidence="5 7" id="KW-1133">Transmembrane helix</keyword>
<evidence type="ECO:0000313" key="11">
    <source>
        <dbReference type="Proteomes" id="UP001565474"/>
    </source>
</evidence>
<feature type="domain" description="Cation efflux protein cytoplasmic" evidence="9">
    <location>
        <begin position="412"/>
        <end position="486"/>
    </location>
</feature>
<evidence type="ECO:0000256" key="5">
    <source>
        <dbReference type="ARBA" id="ARBA00022989"/>
    </source>
</evidence>
<dbReference type="InterPro" id="IPR036837">
    <property type="entry name" value="Cation_efflux_CTD_sf"/>
</dbReference>
<comment type="caution">
    <text evidence="10">The sequence shown here is derived from an EMBL/GenBank/DDBJ whole genome shotgun (WGS) entry which is preliminary data.</text>
</comment>
<feature type="domain" description="Cation efflux protein transmembrane" evidence="8">
    <location>
        <begin position="45"/>
        <end position="237"/>
    </location>
</feature>
<sequence length="489" mass="52101">MTALMVPLLQLTGDYFCGSALDVPHGAAKSPAMTSQNDKTSVAAISIFASGGMAAAKFAVGIAIGSLALISEALHSLIDLVATIITWAVVRVSDKPADEEHHYGHGKLESISALGVTALLYVLAGGILVEAYSRLREGTPPPTISAVPFVVLVIDIAVNLWRARALHRAARETRSQALAADALHFASDVMGSCAVIVGLVLAGLGFWWGDTAAAAAVAVMIAALGLRMAGSTVQTLVDRAPEGAQEKAKAAIRSVPGVIDVERLRVRMVGATTFIDTIAKVPRTYPIDRVEDIKRNAQAAVAKAFGDADLTFAAVPVARDNETVRDRIMVIARNSALAVHHVTVHDLGVKLIVSIDLEVDANMQLEAAHDIANTLERNIQEEFGEDVEVDVHIEPLEPELPFGVDATPDRVRTIAAALTEYAAGSEIHDIHNVRVRNTDAGEIVNFHCRATPSMSVIKVHEHVDAIERALRRAFPSVKRVISHAEPPRA</sequence>
<evidence type="ECO:0000259" key="8">
    <source>
        <dbReference type="Pfam" id="PF01545"/>
    </source>
</evidence>
<dbReference type="Gene3D" id="3.30.70.1350">
    <property type="entry name" value="Cation efflux protein, cytoplasmic domain"/>
    <property type="match status" value="3"/>
</dbReference>